<proteinExistence type="predicted"/>
<comment type="caution">
    <text evidence="2">The sequence shown here is derived from an EMBL/GenBank/DDBJ whole genome shotgun (WGS) entry which is preliminary data.</text>
</comment>
<dbReference type="Proteomes" id="UP001271007">
    <property type="component" value="Unassembled WGS sequence"/>
</dbReference>
<name>A0AAJ0LVG3_9PEZI</name>
<organism evidence="2 3">
    <name type="scientific">Extremus antarcticus</name>
    <dbReference type="NCBI Taxonomy" id="702011"/>
    <lineage>
        <taxon>Eukaryota</taxon>
        <taxon>Fungi</taxon>
        <taxon>Dikarya</taxon>
        <taxon>Ascomycota</taxon>
        <taxon>Pezizomycotina</taxon>
        <taxon>Dothideomycetes</taxon>
        <taxon>Dothideomycetidae</taxon>
        <taxon>Mycosphaerellales</taxon>
        <taxon>Extremaceae</taxon>
        <taxon>Extremus</taxon>
    </lineage>
</organism>
<protein>
    <submittedName>
        <fullName evidence="2">Uncharacterized protein</fullName>
    </submittedName>
</protein>
<evidence type="ECO:0000313" key="2">
    <source>
        <dbReference type="EMBL" id="KAK3057029.1"/>
    </source>
</evidence>
<dbReference type="AlphaFoldDB" id="A0AAJ0LVG3"/>
<feature type="compositionally biased region" description="Basic and acidic residues" evidence="1">
    <location>
        <begin position="51"/>
        <end position="62"/>
    </location>
</feature>
<dbReference type="EMBL" id="JAWDJX010000004">
    <property type="protein sequence ID" value="KAK3057029.1"/>
    <property type="molecule type" value="Genomic_DNA"/>
</dbReference>
<reference evidence="2" key="1">
    <citation type="submission" date="2023-04" db="EMBL/GenBank/DDBJ databases">
        <title>Black Yeasts Isolated from many extreme environments.</title>
        <authorList>
            <person name="Coleine C."/>
            <person name="Stajich J.E."/>
            <person name="Selbmann L."/>
        </authorList>
    </citation>
    <scope>NUCLEOTIDE SEQUENCE</scope>
    <source>
        <strain evidence="2">CCFEE 5312</strain>
    </source>
</reference>
<gene>
    <name evidence="2" type="ORF">LTR09_002067</name>
</gene>
<accession>A0AAJ0LVG3</accession>
<feature type="compositionally biased region" description="Acidic residues" evidence="1">
    <location>
        <begin position="20"/>
        <end position="35"/>
    </location>
</feature>
<feature type="compositionally biased region" description="Low complexity" evidence="1">
    <location>
        <begin position="142"/>
        <end position="154"/>
    </location>
</feature>
<feature type="region of interest" description="Disordered" evidence="1">
    <location>
        <begin position="1"/>
        <end position="167"/>
    </location>
</feature>
<sequence length="223" mass="24312">MSDSGEQEESLVPRTTSISDEPDTDLQADTAEEQSIDQMVPQDAQVPSATDRSERRARRESIDMAAITRDVGSFGFDGTTDKKTEEDTSTPKIGETDEDPDSDDNSTALEDLEELGRRVDAGETVSGGEDDAGTTNAGTVDTPTTASSSTPASSGKDTFGGRGRYPLRWTPQEDAEVLRLCPREDITRRRRADMFNAAFPSNPPRSMEAIWARFRELVMPRGG</sequence>
<keyword evidence="3" id="KW-1185">Reference proteome</keyword>
<evidence type="ECO:0000256" key="1">
    <source>
        <dbReference type="SAM" id="MobiDB-lite"/>
    </source>
</evidence>
<evidence type="ECO:0000313" key="3">
    <source>
        <dbReference type="Proteomes" id="UP001271007"/>
    </source>
</evidence>